<feature type="binding site" evidence="5">
    <location>
        <position position="43"/>
    </location>
    <ligand>
        <name>Zn(2+)</name>
        <dbReference type="ChEBI" id="CHEBI:29105"/>
        <label>1</label>
    </ligand>
</feature>
<protein>
    <recommendedName>
        <fullName evidence="7">PDEase domain-containing protein</fullName>
    </recommendedName>
</protein>
<dbReference type="Proteomes" id="UP000193411">
    <property type="component" value="Unassembled WGS sequence"/>
</dbReference>
<feature type="binding site" evidence="4">
    <location>
        <position position="80"/>
    </location>
    <ligand>
        <name>AMP</name>
        <dbReference type="ChEBI" id="CHEBI:456215"/>
    </ligand>
</feature>
<comment type="caution">
    <text evidence="8">The sequence shown here is derived from an EMBL/GenBank/DDBJ whole genome shotgun (WGS) entry which is preliminary data.</text>
</comment>
<dbReference type="GO" id="GO:0046872">
    <property type="term" value="F:metal ion binding"/>
    <property type="evidence" value="ECO:0007669"/>
    <property type="project" value="UniProtKB-KW"/>
</dbReference>
<dbReference type="InterPro" id="IPR036971">
    <property type="entry name" value="PDEase_catalytic_dom_sf"/>
</dbReference>
<keyword evidence="9" id="KW-1185">Reference proteome</keyword>
<feature type="binding site" evidence="4">
    <location>
        <begin position="39"/>
        <end position="43"/>
    </location>
    <ligand>
        <name>AMP</name>
        <dbReference type="ChEBI" id="CHEBI:456215"/>
    </ligand>
</feature>
<dbReference type="PROSITE" id="PS00126">
    <property type="entry name" value="PDEASE_I_1"/>
    <property type="match status" value="1"/>
</dbReference>
<evidence type="ECO:0000256" key="6">
    <source>
        <dbReference type="SAM" id="MobiDB-lite"/>
    </source>
</evidence>
<dbReference type="InterPro" id="IPR023174">
    <property type="entry name" value="PDEase_CS"/>
</dbReference>
<dbReference type="SUPFAM" id="SSF109604">
    <property type="entry name" value="HD-domain/PDEase-like"/>
    <property type="match status" value="1"/>
</dbReference>
<evidence type="ECO:0000256" key="2">
    <source>
        <dbReference type="ARBA" id="ARBA00022801"/>
    </source>
</evidence>
<name>A0A1Y2HWK5_9FUNG</name>
<keyword evidence="1 5" id="KW-0479">Metal-binding</keyword>
<organism evidence="8 9">
    <name type="scientific">Catenaria anguillulae PL171</name>
    <dbReference type="NCBI Taxonomy" id="765915"/>
    <lineage>
        <taxon>Eukaryota</taxon>
        <taxon>Fungi</taxon>
        <taxon>Fungi incertae sedis</taxon>
        <taxon>Blastocladiomycota</taxon>
        <taxon>Blastocladiomycetes</taxon>
        <taxon>Blastocladiales</taxon>
        <taxon>Catenariaceae</taxon>
        <taxon>Catenaria</taxon>
    </lineage>
</organism>
<sequence length="351" mass="38942">MYQLFRRHNLLTTFQIPVDKFMSFVMAIESGYHSDLPYHNRIHATDVLHSIACFTQLPEVVKTLSDLDLMGIFVSAAIHDYDHPGFNNLFLINTQDPKAILYNDKAVLENHHLASAFTILRKTENNFVSHLSKSDYKALREIVIEMVLATDLAQHLPIISMFKNRATQGNLDPENNREDRTLLFKMMMKCSDVGNPTKEWSIYEVWQKRIIDEFFRQGDTERRMGLDVSPFMDREKVNVASSQLGFIDFVVSPLFNAFNMYAPITPIMQTLATNREIWAERVKSSQPAPAAAPAPAPATASAAQPAPVGSSTTNIGGNSVSASSIPVPAAHNSGTSTPSGAAAQTAARKQS</sequence>
<feature type="compositionally biased region" description="Low complexity" evidence="6">
    <location>
        <begin position="297"/>
        <end position="307"/>
    </location>
</feature>
<gene>
    <name evidence="8" type="ORF">BCR44DRAFT_141090</name>
</gene>
<dbReference type="InterPro" id="IPR002073">
    <property type="entry name" value="PDEase_catalytic_dom"/>
</dbReference>
<feature type="domain" description="PDEase" evidence="7">
    <location>
        <begin position="1"/>
        <end position="285"/>
    </location>
</feature>
<evidence type="ECO:0000313" key="9">
    <source>
        <dbReference type="Proteomes" id="UP000193411"/>
    </source>
</evidence>
<evidence type="ECO:0000256" key="4">
    <source>
        <dbReference type="PIRSR" id="PIRSR623088-2"/>
    </source>
</evidence>
<reference evidence="8 9" key="1">
    <citation type="submission" date="2016-07" db="EMBL/GenBank/DDBJ databases">
        <title>Pervasive Adenine N6-methylation of Active Genes in Fungi.</title>
        <authorList>
            <consortium name="DOE Joint Genome Institute"/>
            <person name="Mondo S.J."/>
            <person name="Dannebaum R.O."/>
            <person name="Kuo R.C."/>
            <person name="Labutti K."/>
            <person name="Haridas S."/>
            <person name="Kuo A."/>
            <person name="Salamov A."/>
            <person name="Ahrendt S.R."/>
            <person name="Lipzen A."/>
            <person name="Sullivan W."/>
            <person name="Andreopoulos W.B."/>
            <person name="Clum A."/>
            <person name="Lindquist E."/>
            <person name="Daum C."/>
            <person name="Ramamoorthy G.K."/>
            <person name="Gryganskyi A."/>
            <person name="Culley D."/>
            <person name="Magnuson J.K."/>
            <person name="James T.Y."/>
            <person name="O'Malley M.A."/>
            <person name="Stajich J.E."/>
            <person name="Spatafora J.W."/>
            <person name="Visel A."/>
            <person name="Grigoriev I.V."/>
        </authorList>
    </citation>
    <scope>NUCLEOTIDE SEQUENCE [LARGE SCALE GENOMIC DNA]</scope>
    <source>
        <strain evidence="8 9">PL171</strain>
    </source>
</reference>
<feature type="binding site" evidence="5">
    <location>
        <position position="80"/>
    </location>
    <ligand>
        <name>Zn(2+)</name>
        <dbReference type="ChEBI" id="CHEBI:29105"/>
        <label>1</label>
    </ligand>
</feature>
<dbReference type="PROSITE" id="PS51845">
    <property type="entry name" value="PDEASE_I_2"/>
    <property type="match status" value="1"/>
</dbReference>
<feature type="binding site" evidence="4">
    <location>
        <position position="243"/>
    </location>
    <ligand>
        <name>AMP</name>
        <dbReference type="ChEBI" id="CHEBI:456215"/>
    </ligand>
</feature>
<feature type="binding site" evidence="5">
    <location>
        <position position="80"/>
    </location>
    <ligand>
        <name>Zn(2+)</name>
        <dbReference type="ChEBI" id="CHEBI:29105"/>
        <label>2</label>
    </ligand>
</feature>
<feature type="region of interest" description="Disordered" evidence="6">
    <location>
        <begin position="283"/>
        <end position="351"/>
    </location>
</feature>
<dbReference type="GO" id="GO:0007165">
    <property type="term" value="P:signal transduction"/>
    <property type="evidence" value="ECO:0007669"/>
    <property type="project" value="InterPro"/>
</dbReference>
<dbReference type="CDD" id="cd00077">
    <property type="entry name" value="HDc"/>
    <property type="match status" value="1"/>
</dbReference>
<evidence type="ECO:0000259" key="7">
    <source>
        <dbReference type="PROSITE" id="PS51845"/>
    </source>
</evidence>
<dbReference type="Gene3D" id="1.10.1300.10">
    <property type="entry name" value="3'5'-cyclic nucleotide phosphodiesterase, catalytic domain"/>
    <property type="match status" value="1"/>
</dbReference>
<evidence type="ECO:0000256" key="5">
    <source>
        <dbReference type="PIRSR" id="PIRSR623088-3"/>
    </source>
</evidence>
<feature type="compositionally biased region" description="Polar residues" evidence="6">
    <location>
        <begin position="309"/>
        <end position="318"/>
    </location>
</feature>
<feature type="binding site" evidence="4">
    <location>
        <position position="192"/>
    </location>
    <ligand>
        <name>AMP</name>
        <dbReference type="ChEBI" id="CHEBI:456215"/>
    </ligand>
</feature>
<evidence type="ECO:0000256" key="1">
    <source>
        <dbReference type="ARBA" id="ARBA00022723"/>
    </source>
</evidence>
<keyword evidence="2" id="KW-0378">Hydrolase</keyword>
<dbReference type="InterPro" id="IPR023088">
    <property type="entry name" value="PDEase"/>
</dbReference>
<evidence type="ECO:0000256" key="3">
    <source>
        <dbReference type="PIRSR" id="PIRSR623088-1"/>
    </source>
</evidence>
<evidence type="ECO:0000313" key="8">
    <source>
        <dbReference type="EMBL" id="ORZ38093.1"/>
    </source>
</evidence>
<dbReference type="AlphaFoldDB" id="A0A1Y2HWK5"/>
<feature type="active site" description="Proton donor" evidence="3">
    <location>
        <position position="39"/>
    </location>
</feature>
<accession>A0A1Y2HWK5</accession>
<dbReference type="STRING" id="765915.A0A1Y2HWK5"/>
<dbReference type="PANTHER" id="PTHR11347">
    <property type="entry name" value="CYCLIC NUCLEOTIDE PHOSPHODIESTERASE"/>
    <property type="match status" value="1"/>
</dbReference>
<proteinExistence type="predicted"/>
<dbReference type="PRINTS" id="PR00387">
    <property type="entry name" value="PDIESTERASE1"/>
</dbReference>
<feature type="binding site" evidence="5">
    <location>
        <position position="79"/>
    </location>
    <ligand>
        <name>Zn(2+)</name>
        <dbReference type="ChEBI" id="CHEBI:29105"/>
        <label>1</label>
    </ligand>
</feature>
<dbReference type="OrthoDB" id="546632at2759"/>
<dbReference type="Pfam" id="PF00233">
    <property type="entry name" value="PDEase_I"/>
    <property type="match status" value="1"/>
</dbReference>
<dbReference type="GO" id="GO:0004114">
    <property type="term" value="F:3',5'-cyclic-nucleotide phosphodiesterase activity"/>
    <property type="evidence" value="ECO:0007669"/>
    <property type="project" value="InterPro"/>
</dbReference>
<feature type="binding site" evidence="5">
    <location>
        <position position="192"/>
    </location>
    <ligand>
        <name>Zn(2+)</name>
        <dbReference type="ChEBI" id="CHEBI:29105"/>
        <label>1</label>
    </ligand>
</feature>
<feature type="compositionally biased region" description="Low complexity" evidence="6">
    <location>
        <begin position="319"/>
        <end position="330"/>
    </location>
</feature>
<dbReference type="EMBL" id="MCFL01000010">
    <property type="protein sequence ID" value="ORZ38093.1"/>
    <property type="molecule type" value="Genomic_DNA"/>
</dbReference>
<dbReference type="InterPro" id="IPR003607">
    <property type="entry name" value="HD/PDEase_dom"/>
</dbReference>